<dbReference type="InterPro" id="IPR051304">
    <property type="entry name" value="SCF_F-box_domain"/>
</dbReference>
<dbReference type="Proteomes" id="UP000694251">
    <property type="component" value="Chromosome 9"/>
</dbReference>
<gene>
    <name evidence="2" type="ORF">ISN44_As09g003820</name>
</gene>
<keyword evidence="3" id="KW-1185">Reference proteome</keyword>
<accession>A0A8T2AET7</accession>
<dbReference type="InterPro" id="IPR005174">
    <property type="entry name" value="KIB1-4_b-propeller"/>
</dbReference>
<dbReference type="AlphaFoldDB" id="A0A8T2AET7"/>
<protein>
    <recommendedName>
        <fullName evidence="1">KIB1-4 beta-propeller domain-containing protein</fullName>
    </recommendedName>
</protein>
<dbReference type="Pfam" id="PF03478">
    <property type="entry name" value="Beta-prop_KIB1-4"/>
    <property type="match status" value="1"/>
</dbReference>
<comment type="caution">
    <text evidence="2">The sequence shown here is derived from an EMBL/GenBank/DDBJ whole genome shotgun (WGS) entry which is preliminary data.</text>
</comment>
<dbReference type="EMBL" id="JAEFBJ010000009">
    <property type="protein sequence ID" value="KAG7571985.1"/>
    <property type="molecule type" value="Genomic_DNA"/>
</dbReference>
<evidence type="ECO:0000313" key="3">
    <source>
        <dbReference type="Proteomes" id="UP000694251"/>
    </source>
</evidence>
<evidence type="ECO:0000259" key="1">
    <source>
        <dbReference type="Pfam" id="PF03478"/>
    </source>
</evidence>
<sequence>MADSATKKMKILSSTMLDWSQFPEELLHLISKNLENNCFDVVHARSVCSSWRSSFPFPSSLLRPCYSLPAFSEFPRRSKDLCTLEKVHLFHSRVLSPTTADAEYLFGGISRDESEDLIELSSPLQCSVKVKIPGTEPTLINMLDCQILSLGHQYKMIGRNFRRVAILPLDKEGKRGEFVVLLNNYNSLLVLESAKMRWRQLTNIPDSLCQDLVTFRGRFYATFFHSSKIVVIDPYSLEVTLLFPSPQEPTVHCLVPSGSDELFLVEVTVPTVGLLDISRSKCKVSRLDEADTWVEVSDLGDRILFIGQLGNVSCSAKELPHGCGLSGNSILFTNQPGNESFAYKYGVHTEDAEDDPNCLRYSRENRVILLNKSFPAIAFRVER</sequence>
<proteinExistence type="predicted"/>
<dbReference type="PANTHER" id="PTHR47123">
    <property type="entry name" value="F-BOX PROTEIN SKIP23"/>
    <property type="match status" value="1"/>
</dbReference>
<dbReference type="OrthoDB" id="1113733at2759"/>
<reference evidence="2 3" key="1">
    <citation type="submission" date="2020-12" db="EMBL/GenBank/DDBJ databases">
        <title>Concerted genomic and epigenomic changes stabilize Arabidopsis allopolyploids.</title>
        <authorList>
            <person name="Chen Z."/>
        </authorList>
    </citation>
    <scope>NUCLEOTIDE SEQUENCE [LARGE SCALE GENOMIC DNA]</scope>
    <source>
        <strain evidence="2">As9502</strain>
        <tissue evidence="2">Leaf</tissue>
    </source>
</reference>
<evidence type="ECO:0000313" key="2">
    <source>
        <dbReference type="EMBL" id="KAG7571985.1"/>
    </source>
</evidence>
<organism evidence="2 3">
    <name type="scientific">Arabidopsis suecica</name>
    <name type="common">Swedish thale-cress</name>
    <name type="synonym">Cardaminopsis suecica</name>
    <dbReference type="NCBI Taxonomy" id="45249"/>
    <lineage>
        <taxon>Eukaryota</taxon>
        <taxon>Viridiplantae</taxon>
        <taxon>Streptophyta</taxon>
        <taxon>Embryophyta</taxon>
        <taxon>Tracheophyta</taxon>
        <taxon>Spermatophyta</taxon>
        <taxon>Magnoliopsida</taxon>
        <taxon>eudicotyledons</taxon>
        <taxon>Gunneridae</taxon>
        <taxon>Pentapetalae</taxon>
        <taxon>rosids</taxon>
        <taxon>malvids</taxon>
        <taxon>Brassicales</taxon>
        <taxon>Brassicaceae</taxon>
        <taxon>Camelineae</taxon>
        <taxon>Arabidopsis</taxon>
    </lineage>
</organism>
<feature type="domain" description="KIB1-4 beta-propeller" evidence="1">
    <location>
        <begin position="164"/>
        <end position="343"/>
    </location>
</feature>
<dbReference type="PANTHER" id="PTHR47123:SF24">
    <property type="entry name" value="LOW PROTEIN: F-BOX_KELCH-REPEAT PROTEIN"/>
    <property type="match status" value="1"/>
</dbReference>
<name>A0A8T2AET7_ARASU</name>